<keyword evidence="1 2" id="KW-1015">Disulfide bond</keyword>
<dbReference type="EC" id="1.14.99.56" evidence="2"/>
<comment type="function">
    <text evidence="2">Lytic polysaccharide monooxygenase (LMPO) that depolymerizes crystalline and amorphous polysaccharides via the oxidation of scissile alpha- or beta-(1-4)-glycosidic bonds, yielding C1 and/or C4 oxidation products. Catalysis by LPMOs requires the reduction of the active-site copper from Cu(II) to Cu(I) by a reducing agent and H(2)O(2) or O(2) as a cosubstrate.</text>
</comment>
<dbReference type="InterPro" id="IPR049892">
    <property type="entry name" value="AA9"/>
</dbReference>
<dbReference type="Pfam" id="PF03443">
    <property type="entry name" value="AA9"/>
    <property type="match status" value="1"/>
</dbReference>
<dbReference type="AlphaFoldDB" id="A0A409YKT1"/>
<dbReference type="PANTHER" id="PTHR33353">
    <property type="entry name" value="PUTATIVE (AFU_ORTHOLOGUE AFUA_1G12560)-RELATED"/>
    <property type="match status" value="1"/>
</dbReference>
<evidence type="ECO:0000313" key="5">
    <source>
        <dbReference type="Proteomes" id="UP000284842"/>
    </source>
</evidence>
<proteinExistence type="predicted"/>
<comment type="domain">
    <text evidence="2">Has a modular structure: an endo-beta-1,4-glucanase catalytic module at the N-terminus, a linker rich in serines and threonines, and a C-terminal carbohydrate-binding module (CBM).</text>
</comment>
<dbReference type="Proteomes" id="UP000284842">
    <property type="component" value="Unassembled WGS sequence"/>
</dbReference>
<keyword evidence="5" id="KW-1185">Reference proteome</keyword>
<keyword evidence="2" id="KW-0964">Secreted</keyword>
<keyword evidence="2" id="KW-0624">Polysaccharide degradation</keyword>
<dbReference type="OrthoDB" id="3496539at2759"/>
<feature type="domain" description="Auxiliary Activity family 9 catalytic" evidence="3">
    <location>
        <begin position="40"/>
        <end position="215"/>
    </location>
</feature>
<gene>
    <name evidence="4" type="ORF">CVT24_007760</name>
</gene>
<dbReference type="PANTHER" id="PTHR33353:SF11">
    <property type="entry name" value="GLYCOSYLHYDROLASE FAMILY 61-7 PROTEIN"/>
    <property type="match status" value="1"/>
</dbReference>
<evidence type="ECO:0000256" key="2">
    <source>
        <dbReference type="RuleBase" id="RU368122"/>
    </source>
</evidence>
<dbReference type="GO" id="GO:0030245">
    <property type="term" value="P:cellulose catabolic process"/>
    <property type="evidence" value="ECO:0007669"/>
    <property type="project" value="UniProtKB-UniRule"/>
</dbReference>
<dbReference type="InParanoid" id="A0A409YKT1"/>
<organism evidence="4 5">
    <name type="scientific">Panaeolus cyanescens</name>
    <dbReference type="NCBI Taxonomy" id="181874"/>
    <lineage>
        <taxon>Eukaryota</taxon>
        <taxon>Fungi</taxon>
        <taxon>Dikarya</taxon>
        <taxon>Basidiomycota</taxon>
        <taxon>Agaricomycotina</taxon>
        <taxon>Agaricomycetes</taxon>
        <taxon>Agaricomycetidae</taxon>
        <taxon>Agaricales</taxon>
        <taxon>Agaricineae</taxon>
        <taxon>Galeropsidaceae</taxon>
        <taxon>Panaeolus</taxon>
    </lineage>
</organism>
<evidence type="ECO:0000259" key="3">
    <source>
        <dbReference type="Pfam" id="PF03443"/>
    </source>
</evidence>
<name>A0A409YKT1_9AGAR</name>
<dbReference type="CDD" id="cd21175">
    <property type="entry name" value="LPMO_AA9"/>
    <property type="match status" value="1"/>
</dbReference>
<evidence type="ECO:0000313" key="4">
    <source>
        <dbReference type="EMBL" id="PPR03646.1"/>
    </source>
</evidence>
<dbReference type="GO" id="GO:0008810">
    <property type="term" value="F:cellulase activity"/>
    <property type="evidence" value="ECO:0007669"/>
    <property type="project" value="UniProtKB-UniRule"/>
</dbReference>
<comment type="catalytic activity">
    <reaction evidence="2">
        <text>[(1-&gt;4)-beta-D-glucosyl]n+m + reduced acceptor + O2 = 4-dehydro-beta-D-glucosyl-[(1-&gt;4)-beta-D-glucosyl]n-1 + [(1-&gt;4)-beta-D-glucosyl]m + acceptor + H2O.</text>
        <dbReference type="EC" id="1.14.99.56"/>
    </reaction>
</comment>
<comment type="caution">
    <text evidence="4">The sequence shown here is derived from an EMBL/GenBank/DDBJ whole genome shotgun (WGS) entry which is preliminary data.</text>
</comment>
<dbReference type="STRING" id="181874.A0A409YKT1"/>
<sequence>PCKAPQRTVSRLLPSFVRLSSHLYRCSDIFNTLIAGSKTSTKAVRQPAENSPVAGVTNPGMTCNVNISPAAETVTVAAGDTIGFKLSNNMYHKGPAAIYLGKAPGAVENWDGSGQAWFKIAEWGPVFDGPQLSFTSLNMNEFTTTIPMNTPPGDYLVRAEQIALHLTGAPENFMSCAQIRITGNGNGNPPMVSIPGYISATDPSVMVNIYEKVNSYTVRSLYHIFSIEFGL</sequence>
<comment type="subcellular location">
    <subcellularLocation>
        <location evidence="2">Secreted</location>
    </subcellularLocation>
</comment>
<keyword evidence="2" id="KW-0119">Carbohydrate metabolism</keyword>
<evidence type="ECO:0000256" key="1">
    <source>
        <dbReference type="ARBA" id="ARBA00023157"/>
    </source>
</evidence>
<accession>A0A409YKT1</accession>
<dbReference type="InterPro" id="IPR005103">
    <property type="entry name" value="AA9_LPMO"/>
</dbReference>
<dbReference type="EMBL" id="NHTK01001041">
    <property type="protein sequence ID" value="PPR03646.1"/>
    <property type="molecule type" value="Genomic_DNA"/>
</dbReference>
<dbReference type="Gene3D" id="2.70.50.70">
    <property type="match status" value="1"/>
</dbReference>
<dbReference type="GO" id="GO:0005576">
    <property type="term" value="C:extracellular region"/>
    <property type="evidence" value="ECO:0007669"/>
    <property type="project" value="UniProtKB-SubCell"/>
</dbReference>
<reference evidence="4 5" key="1">
    <citation type="journal article" date="2018" name="Evol. Lett.">
        <title>Horizontal gene cluster transfer increased hallucinogenic mushroom diversity.</title>
        <authorList>
            <person name="Reynolds H.T."/>
            <person name="Vijayakumar V."/>
            <person name="Gluck-Thaler E."/>
            <person name="Korotkin H.B."/>
            <person name="Matheny P.B."/>
            <person name="Slot J.C."/>
        </authorList>
    </citation>
    <scope>NUCLEOTIDE SEQUENCE [LARGE SCALE GENOMIC DNA]</scope>
    <source>
        <strain evidence="4 5">2629</strain>
    </source>
</reference>
<protein>
    <recommendedName>
        <fullName evidence="2">AA9 family lytic polysaccharide monooxygenase</fullName>
        <ecNumber evidence="2">1.14.99.56</ecNumber>
    </recommendedName>
    <alternativeName>
        <fullName evidence="2">Endo-beta-1,4-glucanase</fullName>
    </alternativeName>
    <alternativeName>
        <fullName evidence="2">Glycosyl hydrolase 61 family protein</fullName>
    </alternativeName>
</protein>
<feature type="non-terminal residue" evidence="4">
    <location>
        <position position="1"/>
    </location>
</feature>
<dbReference type="GO" id="GO:0030248">
    <property type="term" value="F:cellulose binding"/>
    <property type="evidence" value="ECO:0007669"/>
    <property type="project" value="UniProtKB-UniRule"/>
</dbReference>
<keyword evidence="2" id="KW-0136">Cellulose degradation</keyword>